<feature type="non-terminal residue" evidence="9">
    <location>
        <position position="1"/>
    </location>
</feature>
<keyword evidence="10" id="KW-1185">Reference proteome</keyword>
<reference evidence="9" key="1">
    <citation type="submission" date="2021-06" db="EMBL/GenBank/DDBJ databases">
        <authorList>
            <person name="Kallberg Y."/>
            <person name="Tangrot J."/>
            <person name="Rosling A."/>
        </authorList>
    </citation>
    <scope>NUCLEOTIDE SEQUENCE</scope>
    <source>
        <strain evidence="9">MA453B</strain>
    </source>
</reference>
<evidence type="ECO:0000256" key="7">
    <source>
        <dbReference type="ARBA" id="ARBA00048478"/>
    </source>
</evidence>
<accession>A0A9N9KBX5</accession>
<evidence type="ECO:0000256" key="3">
    <source>
        <dbReference type="ARBA" id="ARBA00022741"/>
    </source>
</evidence>
<evidence type="ECO:0000313" key="10">
    <source>
        <dbReference type="Proteomes" id="UP000789405"/>
    </source>
</evidence>
<dbReference type="SUPFAM" id="SSF52540">
    <property type="entry name" value="P-loop containing nucleoside triphosphate hydrolases"/>
    <property type="match status" value="1"/>
</dbReference>
<gene>
    <name evidence="9" type="ORF">DERYTH_LOCUS26931</name>
</gene>
<dbReference type="EMBL" id="CAJVPY010059125">
    <property type="protein sequence ID" value="CAG8820288.1"/>
    <property type="molecule type" value="Genomic_DNA"/>
</dbReference>
<dbReference type="GO" id="GO:0005524">
    <property type="term" value="F:ATP binding"/>
    <property type="evidence" value="ECO:0007669"/>
    <property type="project" value="UniProtKB-KW"/>
</dbReference>
<evidence type="ECO:0000313" key="9">
    <source>
        <dbReference type="EMBL" id="CAG8820288.1"/>
    </source>
</evidence>
<dbReference type="Proteomes" id="UP000789405">
    <property type="component" value="Unassembled WGS sequence"/>
</dbReference>
<name>A0A9N9KBX5_9GLOM</name>
<evidence type="ECO:0000256" key="5">
    <source>
        <dbReference type="ARBA" id="ARBA00022840"/>
    </source>
</evidence>
<keyword evidence="2" id="KW-0808">Transferase</keyword>
<dbReference type="GO" id="GO:0036431">
    <property type="term" value="F:dCMP kinase activity"/>
    <property type="evidence" value="ECO:0007669"/>
    <property type="project" value="InterPro"/>
</dbReference>
<keyword evidence="3" id="KW-0547">Nucleotide-binding</keyword>
<comment type="caution">
    <text evidence="9">The sequence shown here is derived from an EMBL/GenBank/DDBJ whole genome shotgun (WGS) entry which is preliminary data.</text>
</comment>
<dbReference type="EC" id="2.7.4.25" evidence="1"/>
<sequence>NVKQDEFFDSITELINSLGNEDYYLSGEEEKEFVVVGRDTTFNILPDAEIKIVLSADIDIRVQRHSLQINSTDIKNIFADVYYDYFSFKQLEQAKKVSTIIDTTNIDYSEVIEKIFSIIRKKSLSTN</sequence>
<organism evidence="9 10">
    <name type="scientific">Dentiscutata erythropus</name>
    <dbReference type="NCBI Taxonomy" id="1348616"/>
    <lineage>
        <taxon>Eukaryota</taxon>
        <taxon>Fungi</taxon>
        <taxon>Fungi incertae sedis</taxon>
        <taxon>Mucoromycota</taxon>
        <taxon>Glomeromycotina</taxon>
        <taxon>Glomeromycetes</taxon>
        <taxon>Diversisporales</taxon>
        <taxon>Gigasporaceae</taxon>
        <taxon>Dentiscutata</taxon>
    </lineage>
</organism>
<dbReference type="InterPro" id="IPR027417">
    <property type="entry name" value="P-loop_NTPase"/>
</dbReference>
<feature type="domain" description="Cytidylate kinase" evidence="8">
    <location>
        <begin position="29"/>
        <end position="120"/>
    </location>
</feature>
<evidence type="ECO:0000259" key="8">
    <source>
        <dbReference type="Pfam" id="PF02224"/>
    </source>
</evidence>
<dbReference type="Pfam" id="PF02224">
    <property type="entry name" value="Cytidylate_kin"/>
    <property type="match status" value="1"/>
</dbReference>
<evidence type="ECO:0000256" key="4">
    <source>
        <dbReference type="ARBA" id="ARBA00022777"/>
    </source>
</evidence>
<dbReference type="Gene3D" id="3.40.50.300">
    <property type="entry name" value="P-loop containing nucleotide triphosphate hydrolases"/>
    <property type="match status" value="1"/>
</dbReference>
<evidence type="ECO:0000256" key="1">
    <source>
        <dbReference type="ARBA" id="ARBA00012906"/>
    </source>
</evidence>
<keyword evidence="4" id="KW-0418">Kinase</keyword>
<evidence type="ECO:0000256" key="6">
    <source>
        <dbReference type="ARBA" id="ARBA00047615"/>
    </source>
</evidence>
<evidence type="ECO:0000256" key="2">
    <source>
        <dbReference type="ARBA" id="ARBA00022679"/>
    </source>
</evidence>
<dbReference type="AlphaFoldDB" id="A0A9N9KBX5"/>
<dbReference type="GO" id="GO:0006139">
    <property type="term" value="P:nucleobase-containing compound metabolic process"/>
    <property type="evidence" value="ECO:0007669"/>
    <property type="project" value="InterPro"/>
</dbReference>
<keyword evidence="5" id="KW-0067">ATP-binding</keyword>
<comment type="catalytic activity">
    <reaction evidence="7">
        <text>CMP + ATP = CDP + ADP</text>
        <dbReference type="Rhea" id="RHEA:11600"/>
        <dbReference type="ChEBI" id="CHEBI:30616"/>
        <dbReference type="ChEBI" id="CHEBI:58069"/>
        <dbReference type="ChEBI" id="CHEBI:60377"/>
        <dbReference type="ChEBI" id="CHEBI:456216"/>
        <dbReference type="EC" id="2.7.4.25"/>
    </reaction>
</comment>
<dbReference type="OrthoDB" id="10263145at2759"/>
<proteinExistence type="predicted"/>
<comment type="catalytic activity">
    <reaction evidence="6">
        <text>dCMP + ATP = dCDP + ADP</text>
        <dbReference type="Rhea" id="RHEA:25094"/>
        <dbReference type="ChEBI" id="CHEBI:30616"/>
        <dbReference type="ChEBI" id="CHEBI:57566"/>
        <dbReference type="ChEBI" id="CHEBI:58593"/>
        <dbReference type="ChEBI" id="CHEBI:456216"/>
        <dbReference type="EC" id="2.7.4.25"/>
    </reaction>
</comment>
<protein>
    <recommendedName>
        <fullName evidence="1">(d)CMP kinase</fullName>
        <ecNumber evidence="1">2.7.4.25</ecNumber>
    </recommendedName>
</protein>
<feature type="non-terminal residue" evidence="9">
    <location>
        <position position="127"/>
    </location>
</feature>
<dbReference type="InterPro" id="IPR011994">
    <property type="entry name" value="Cytidylate_kinase_dom"/>
</dbReference>